<keyword evidence="2" id="KW-0378">Hydrolase</keyword>
<proteinExistence type="inferred from homology"/>
<evidence type="ECO:0000313" key="5">
    <source>
        <dbReference type="EMBL" id="MEQ2521714.1"/>
    </source>
</evidence>
<comment type="similarity">
    <text evidence="3">Belongs to the peptidase U32 family.</text>
</comment>
<dbReference type="InterPro" id="IPR001539">
    <property type="entry name" value="Peptidase_U32"/>
</dbReference>
<dbReference type="PANTHER" id="PTHR30217">
    <property type="entry name" value="PEPTIDASE U32 FAMILY"/>
    <property type="match status" value="1"/>
</dbReference>
<accession>A0ABV1GJ15</accession>
<dbReference type="InterPro" id="IPR051454">
    <property type="entry name" value="RNA/ubiquinone_mod_enzymes"/>
</dbReference>
<feature type="domain" description="Peptidase family U32 C-terminal" evidence="4">
    <location>
        <begin position="327"/>
        <end position="407"/>
    </location>
</feature>
<keyword evidence="1" id="KW-0645">Protease</keyword>
<dbReference type="SUPFAM" id="SSF51395">
    <property type="entry name" value="FMN-linked oxidoreductases"/>
    <property type="match status" value="1"/>
</dbReference>
<dbReference type="PANTHER" id="PTHR30217:SF6">
    <property type="entry name" value="TRNA HYDROXYLATION PROTEIN P"/>
    <property type="match status" value="1"/>
</dbReference>
<evidence type="ECO:0000256" key="3">
    <source>
        <dbReference type="ARBA" id="ARBA00038374"/>
    </source>
</evidence>
<dbReference type="PROSITE" id="PS01276">
    <property type="entry name" value="PEPTIDASE_U32"/>
    <property type="match status" value="1"/>
</dbReference>
<keyword evidence="6" id="KW-1185">Reference proteome</keyword>
<dbReference type="InterPro" id="IPR032525">
    <property type="entry name" value="Peptidase_U32_C"/>
</dbReference>
<gene>
    <name evidence="5" type="ORF">WMO24_14955</name>
</gene>
<dbReference type="Pfam" id="PF16325">
    <property type="entry name" value="Peptidase_U32_C"/>
    <property type="match status" value="1"/>
</dbReference>
<evidence type="ECO:0000313" key="6">
    <source>
        <dbReference type="Proteomes" id="UP001477672"/>
    </source>
</evidence>
<dbReference type="EMBL" id="JBBMFA010000113">
    <property type="protein sequence ID" value="MEQ2521714.1"/>
    <property type="molecule type" value="Genomic_DNA"/>
</dbReference>
<reference evidence="5 6" key="1">
    <citation type="submission" date="2024-03" db="EMBL/GenBank/DDBJ databases">
        <title>Human intestinal bacterial collection.</title>
        <authorList>
            <person name="Pauvert C."/>
            <person name="Hitch T.C.A."/>
            <person name="Clavel T."/>
        </authorList>
    </citation>
    <scope>NUCLEOTIDE SEQUENCE [LARGE SCALE GENOMIC DNA]</scope>
    <source>
        <strain evidence="5 6">CLA-JM-H11</strain>
    </source>
</reference>
<dbReference type="Proteomes" id="UP001477672">
    <property type="component" value="Unassembled WGS sequence"/>
</dbReference>
<name>A0ABV1GJ15_9FIRM</name>
<evidence type="ECO:0000256" key="1">
    <source>
        <dbReference type="ARBA" id="ARBA00022670"/>
    </source>
</evidence>
<dbReference type="RefSeq" id="WP_349217184.1">
    <property type="nucleotide sequence ID" value="NZ_JBBMFA010000113.1"/>
</dbReference>
<dbReference type="Gene3D" id="2.40.30.10">
    <property type="entry name" value="Translation factors"/>
    <property type="match status" value="1"/>
</dbReference>
<evidence type="ECO:0000259" key="4">
    <source>
        <dbReference type="Pfam" id="PF16325"/>
    </source>
</evidence>
<evidence type="ECO:0000256" key="2">
    <source>
        <dbReference type="ARBA" id="ARBA00022801"/>
    </source>
</evidence>
<sequence>MEGLRVLNKPELLSPAGDLERLRFAVRYGADAVYIGATEFGMRSAPKNFTVDQMRDGVLFAHEHGCRVYLTLNTVPTNEEVARMPDFVRQAASTGIDAFIVADLGVLAIVKKYAPDVEIHLSTQVGISNYMAANMAYELGAKRVVLARELSLQEIAVIRDHTPEKLELEAFVHGAMCMSYSGRCLLSHYLTGRDANRGECTQPCRWAWNLVEEHRPDRHFPIGETEEGSYILNADDLCTAPFLDLICEAGVDSLKIEGRAKTFYYVASTTAAYRKALDAYLRSSQKFICPEEVLEELTKISHRRYSPGFYFGKEDAIQNVKAGGYIRDWEVVAVVDDWKDGTAFCTQRGKWNLGDPLEALTPSGDVVRFCPDWICDQEGQQIDSTPHAMMRFSIPSAIQIPTYSILRRKIAT</sequence>
<comment type="caution">
    <text evidence="5">The sequence shown here is derived from an EMBL/GenBank/DDBJ whole genome shotgun (WGS) entry which is preliminary data.</text>
</comment>
<protein>
    <submittedName>
        <fullName evidence="5">U32 family peptidase</fullName>
    </submittedName>
</protein>
<dbReference type="Pfam" id="PF01136">
    <property type="entry name" value="Peptidase_U32"/>
    <property type="match status" value="1"/>
</dbReference>
<organism evidence="5 6">
    <name type="scientific">Ruthenibacterium intestinale</name>
    <dbReference type="NCBI Taxonomy" id="3133163"/>
    <lineage>
        <taxon>Bacteria</taxon>
        <taxon>Bacillati</taxon>
        <taxon>Bacillota</taxon>
        <taxon>Clostridia</taxon>
        <taxon>Eubacteriales</taxon>
        <taxon>Oscillospiraceae</taxon>
        <taxon>Ruthenibacterium</taxon>
    </lineage>
</organism>